<dbReference type="EMBL" id="BAABDQ010000020">
    <property type="protein sequence ID" value="GAA3582836.1"/>
    <property type="molecule type" value="Genomic_DNA"/>
</dbReference>
<feature type="chain" id="PRO_5047284303" evidence="6">
    <location>
        <begin position="30"/>
        <end position="1228"/>
    </location>
</feature>
<dbReference type="PROSITE" id="PS51892">
    <property type="entry name" value="SUBTILASE"/>
    <property type="match status" value="1"/>
</dbReference>
<evidence type="ECO:0000256" key="1">
    <source>
        <dbReference type="ARBA" id="ARBA00011073"/>
    </source>
</evidence>
<dbReference type="PROSITE" id="PS00138">
    <property type="entry name" value="SUBTILASE_SER"/>
    <property type="match status" value="1"/>
</dbReference>
<dbReference type="Gene3D" id="3.40.50.200">
    <property type="entry name" value="Peptidase S8/S53 domain"/>
    <property type="match status" value="1"/>
</dbReference>
<protein>
    <submittedName>
        <fullName evidence="8">S8 family serine peptidase</fullName>
    </submittedName>
</protein>
<dbReference type="InterPro" id="IPR023828">
    <property type="entry name" value="Peptidase_S8_Ser-AS"/>
</dbReference>
<feature type="signal peptide" evidence="6">
    <location>
        <begin position="1"/>
        <end position="29"/>
    </location>
</feature>
<dbReference type="Proteomes" id="UP001500630">
    <property type="component" value="Unassembled WGS sequence"/>
</dbReference>
<dbReference type="Gene3D" id="3.50.30.30">
    <property type="match status" value="1"/>
</dbReference>
<accession>A0ABP6YHW1</accession>
<evidence type="ECO:0000256" key="4">
    <source>
        <dbReference type="ARBA" id="ARBA00022825"/>
    </source>
</evidence>
<dbReference type="InterPro" id="IPR050131">
    <property type="entry name" value="Peptidase_S8_subtilisin-like"/>
</dbReference>
<evidence type="ECO:0000256" key="3">
    <source>
        <dbReference type="ARBA" id="ARBA00022801"/>
    </source>
</evidence>
<evidence type="ECO:0000259" key="7">
    <source>
        <dbReference type="Pfam" id="PF00082"/>
    </source>
</evidence>
<dbReference type="PANTHER" id="PTHR43806">
    <property type="entry name" value="PEPTIDASE S8"/>
    <property type="match status" value="1"/>
</dbReference>
<dbReference type="InterPro" id="IPR000209">
    <property type="entry name" value="Peptidase_S8/S53_dom"/>
</dbReference>
<dbReference type="PANTHER" id="PTHR43806:SF65">
    <property type="entry name" value="SERINE PROTEASE APRX"/>
    <property type="match status" value="1"/>
</dbReference>
<evidence type="ECO:0000256" key="6">
    <source>
        <dbReference type="SAM" id="SignalP"/>
    </source>
</evidence>
<sequence>MRPLFRVVAATTGAAVLAFGPAVPAGAAAGDPPAGPTTQQPPPVTHTLTLVTGDVIEVQTYADGRQVASPRPAPGRAQPAFKSIDRRGDLYVIPDTARPLLAANRLDQELFNVTTLIEAGFDDAHRPALPLIVSYGAAARRTLAAQPVPEGARRTRVLASANAAAVERTPAQAAAFWTALSSAAPKAAASGTYEKVWLDRPVRATLETSVPQIGAPSAWQAGYDGKGVKVAVLDTGADAAHPDLAGRITESVNFSDAADTVDRNGHGTHVAATIAGSGAADAGKRKGVAPGAELYVGKVLGDTGAGYLSWIVAGMEWAAAQKVDVVSMSLGTDDPSDGQDPLSQALNTLSGESGALFVVAAGNAGPDTGTVSSPGAAAAALTVGAVSKRDELASFSSRGPRLGDDALKPEISAPGVAIVAARAAGTSIGTPIDDRYSSLNGTSMATPHVSGAAALLAQRHPDWGAQQLKAALVSTAKPVAGDLDAIGAGRVDAGRAVAQQVYASPATISRPTVAADGEAGTSAVEIVNAGDAAVALDLALDVRDRNGEPAPAGMFTLPANRAEVPAGGKAQVAVAVDPSKGSRGRYTGRLRATAAGVEVTVAIVQSISATRHRVEIPVTYRDGGAPGAESGVDVLDLDTGEFYDLEVPEDGKLAADLPEGRYSMMATLFERRQESVHSAEVVFAGDPDVRITGPATVPIDARRANRVRLETAKRVDHSQLTIGHVRYGDAPGLHSSWMLTPATERAYLTPMPKAETGVFEMYHHWDLYQPIATATAGGKDLRLVHMDYGPRFDGRRDLRVYDGGSRTDFTGIDLSGKLALLTYRPGADMFPAIESAAAAGASVVVLALNERPGALSYWGSGLAVPAFTTGYDEAAALRKAGRAWLEGTSVSPYWYDVLRWHDGVPRDLRYEVSPRTMARIDASYHGTSGEAGYGTRASFRPKVGGMMIKPSPITGAMEREEWTTPGDLVVRTRFQRSVEGAELISGDRAYRAGQRTGEHWFAPGGPGQPRNLSSAYSEYGLPAQRTGDELRMMTPAFGDSDPGHFGFVYGPADTASYRLFRGEELIGSGGELYNKVFAVPAERASYRLEQRAERTAAWWGTATKTETAWTFSSAHTAERDVLPLLTIDYDLGVDLRNAVSARGRHTFELGVRAPTGAAPVKIAGATAQVSYDDGVTWAEAEVDRRGNGTYRVRVQHKGHGGHVSLKVAAWDTSGDKVEQTVTRAFALK</sequence>
<feature type="active site" description="Charge relay system" evidence="5">
    <location>
        <position position="234"/>
    </location>
</feature>
<keyword evidence="6" id="KW-0732">Signal</keyword>
<feature type="active site" description="Charge relay system" evidence="5">
    <location>
        <position position="266"/>
    </location>
</feature>
<name>A0ABP6YHW1_9ACTN</name>
<evidence type="ECO:0000256" key="5">
    <source>
        <dbReference type="PROSITE-ProRule" id="PRU01240"/>
    </source>
</evidence>
<dbReference type="InterPro" id="IPR036852">
    <property type="entry name" value="Peptidase_S8/S53_dom_sf"/>
</dbReference>
<keyword evidence="2 5" id="KW-0645">Protease</keyword>
<dbReference type="CDD" id="cd07487">
    <property type="entry name" value="Peptidases_S8_1"/>
    <property type="match status" value="1"/>
</dbReference>
<keyword evidence="4 5" id="KW-0720">Serine protease</keyword>
<comment type="caution">
    <text evidence="8">The sequence shown here is derived from an EMBL/GenBank/DDBJ whole genome shotgun (WGS) entry which is preliminary data.</text>
</comment>
<proteinExistence type="inferred from homology"/>
<organism evidence="8 9">
    <name type="scientific">Nonomuraea rosea</name>
    <dbReference type="NCBI Taxonomy" id="638574"/>
    <lineage>
        <taxon>Bacteria</taxon>
        <taxon>Bacillati</taxon>
        <taxon>Actinomycetota</taxon>
        <taxon>Actinomycetes</taxon>
        <taxon>Streptosporangiales</taxon>
        <taxon>Streptosporangiaceae</taxon>
        <taxon>Nonomuraea</taxon>
    </lineage>
</organism>
<evidence type="ECO:0000256" key="2">
    <source>
        <dbReference type="ARBA" id="ARBA00022670"/>
    </source>
</evidence>
<dbReference type="InterPro" id="IPR015500">
    <property type="entry name" value="Peptidase_S8_subtilisin-rel"/>
</dbReference>
<feature type="domain" description="Peptidase S8/S53" evidence="7">
    <location>
        <begin position="225"/>
        <end position="489"/>
    </location>
</feature>
<gene>
    <name evidence="8" type="ORF">GCM10022419_075730</name>
</gene>
<feature type="active site" description="Charge relay system" evidence="5">
    <location>
        <position position="443"/>
    </location>
</feature>
<dbReference type="RefSeq" id="WP_345569485.1">
    <property type="nucleotide sequence ID" value="NZ_BAABDQ010000020.1"/>
</dbReference>
<dbReference type="PRINTS" id="PR00723">
    <property type="entry name" value="SUBTILISIN"/>
</dbReference>
<reference evidence="9" key="1">
    <citation type="journal article" date="2019" name="Int. J. Syst. Evol. Microbiol.">
        <title>The Global Catalogue of Microorganisms (GCM) 10K type strain sequencing project: providing services to taxonomists for standard genome sequencing and annotation.</title>
        <authorList>
            <consortium name="The Broad Institute Genomics Platform"/>
            <consortium name="The Broad Institute Genome Sequencing Center for Infectious Disease"/>
            <person name="Wu L."/>
            <person name="Ma J."/>
        </authorList>
    </citation>
    <scope>NUCLEOTIDE SEQUENCE [LARGE SCALE GENOMIC DNA]</scope>
    <source>
        <strain evidence="9">JCM 17326</strain>
    </source>
</reference>
<dbReference type="SUPFAM" id="SSF52743">
    <property type="entry name" value="Subtilisin-like"/>
    <property type="match status" value="1"/>
</dbReference>
<keyword evidence="9" id="KW-1185">Reference proteome</keyword>
<evidence type="ECO:0000313" key="9">
    <source>
        <dbReference type="Proteomes" id="UP001500630"/>
    </source>
</evidence>
<keyword evidence="3 5" id="KW-0378">Hydrolase</keyword>
<dbReference type="Pfam" id="PF00082">
    <property type="entry name" value="Peptidase_S8"/>
    <property type="match status" value="1"/>
</dbReference>
<comment type="similarity">
    <text evidence="1 5">Belongs to the peptidase S8 family.</text>
</comment>
<evidence type="ECO:0000313" key="8">
    <source>
        <dbReference type="EMBL" id="GAA3582836.1"/>
    </source>
</evidence>